<dbReference type="Pfam" id="PF01796">
    <property type="entry name" value="OB_ChsH2_C"/>
    <property type="match status" value="1"/>
</dbReference>
<dbReference type="Proteomes" id="UP000282323">
    <property type="component" value="Unassembled WGS sequence"/>
</dbReference>
<feature type="domain" description="ChsH2 rubredoxin-like zinc ribbon" evidence="2">
    <location>
        <begin position="16"/>
        <end position="44"/>
    </location>
</feature>
<protein>
    <submittedName>
        <fullName evidence="3">Uncharacterized protein</fullName>
    </submittedName>
</protein>
<dbReference type="InterPro" id="IPR002878">
    <property type="entry name" value="ChsH2_C"/>
</dbReference>
<evidence type="ECO:0000259" key="1">
    <source>
        <dbReference type="Pfam" id="PF01796"/>
    </source>
</evidence>
<evidence type="ECO:0000313" key="4">
    <source>
        <dbReference type="Proteomes" id="UP000282323"/>
    </source>
</evidence>
<name>A0A3N6MID8_NATCH</name>
<dbReference type="AlphaFoldDB" id="A0A3N6MID8"/>
<dbReference type="SUPFAM" id="SSF50249">
    <property type="entry name" value="Nucleic acid-binding proteins"/>
    <property type="match status" value="1"/>
</dbReference>
<dbReference type="InterPro" id="IPR022002">
    <property type="entry name" value="ChsH2_Znr"/>
</dbReference>
<organism evidence="3 4">
    <name type="scientific">Natrarchaeobius chitinivorans</name>
    <dbReference type="NCBI Taxonomy" id="1679083"/>
    <lineage>
        <taxon>Archaea</taxon>
        <taxon>Methanobacteriati</taxon>
        <taxon>Methanobacteriota</taxon>
        <taxon>Stenosarchaea group</taxon>
        <taxon>Halobacteria</taxon>
        <taxon>Halobacteriales</taxon>
        <taxon>Natrialbaceae</taxon>
        <taxon>Natrarchaeobius</taxon>
    </lineage>
</organism>
<comment type="caution">
    <text evidence="3">The sequence shown here is derived from an EMBL/GenBank/DDBJ whole genome shotgun (WGS) entry which is preliminary data.</text>
</comment>
<gene>
    <name evidence="3" type="ORF">EA473_08125</name>
</gene>
<dbReference type="RefSeq" id="WP_124195131.1">
    <property type="nucleotide sequence ID" value="NZ_REGA01000005.1"/>
</dbReference>
<dbReference type="InterPro" id="IPR052513">
    <property type="entry name" value="Thioester_dehydratase-like"/>
</dbReference>
<evidence type="ECO:0000259" key="2">
    <source>
        <dbReference type="Pfam" id="PF12172"/>
    </source>
</evidence>
<dbReference type="InterPro" id="IPR012340">
    <property type="entry name" value="NA-bd_OB-fold"/>
</dbReference>
<feature type="domain" description="ChsH2 C-terminal OB-fold" evidence="1">
    <location>
        <begin position="50"/>
        <end position="118"/>
    </location>
</feature>
<evidence type="ECO:0000313" key="3">
    <source>
        <dbReference type="EMBL" id="RQG95421.1"/>
    </source>
</evidence>
<dbReference type="PANTHER" id="PTHR34075">
    <property type="entry name" value="BLR3430 PROTEIN"/>
    <property type="match status" value="1"/>
</dbReference>
<dbReference type="OrthoDB" id="9573at2157"/>
<accession>A0A3N6MID8</accession>
<keyword evidence="4" id="KW-1185">Reference proteome</keyword>
<reference evidence="3 4" key="1">
    <citation type="submission" date="2018-10" db="EMBL/GenBank/DDBJ databases">
        <title>Natrarchaeobius chitinivorans gen. nov., sp. nov., and Natrarchaeobius haloalkaliphilus sp. nov., alkaliphilic, chitin-utilizing haloarchaea from hypersaline alkaline lakes.</title>
        <authorList>
            <person name="Sorokin D.Y."/>
            <person name="Elcheninov A.G."/>
            <person name="Kostrikina N.A."/>
            <person name="Bale N.J."/>
            <person name="Sinninghe Damste J.S."/>
            <person name="Khijniak T.V."/>
            <person name="Kublanov I.V."/>
            <person name="Toshchakov S.V."/>
        </authorList>
    </citation>
    <scope>NUCLEOTIDE SEQUENCE [LARGE SCALE GENOMIC DNA]</scope>
    <source>
        <strain evidence="3 4">AArcht4T</strain>
    </source>
</reference>
<proteinExistence type="predicted"/>
<dbReference type="EMBL" id="REGA01000005">
    <property type="protein sequence ID" value="RQG95421.1"/>
    <property type="molecule type" value="Genomic_DNA"/>
</dbReference>
<dbReference type="PANTHER" id="PTHR34075:SF5">
    <property type="entry name" value="BLR3430 PROTEIN"/>
    <property type="match status" value="1"/>
</dbReference>
<sequence>MGAYISLPTWWQNLEQRYRFVLGECLDCGAYNFPADGACSVCSSLTTFREVEPEGTGEIVTKTVMEEGAPPEFESYLQREGTIGVVIVELDEGVLVPGMLTDCDPYAPERGDRVERTIRRIYEQEGIVRYGAKFRPVVE</sequence>
<dbReference type="Pfam" id="PF12172">
    <property type="entry name" value="zf-ChsH2"/>
    <property type="match status" value="1"/>
</dbReference>